<keyword evidence="2" id="KW-0732">Signal</keyword>
<feature type="compositionally biased region" description="Polar residues" evidence="1">
    <location>
        <begin position="20"/>
        <end position="29"/>
    </location>
</feature>
<feature type="compositionally biased region" description="Gly residues" evidence="1">
    <location>
        <begin position="197"/>
        <end position="268"/>
    </location>
</feature>
<gene>
    <name evidence="3" type="ORF">K402DRAFT_464430</name>
</gene>
<feature type="chain" id="PRO_5026214064" description="Mediator of RNA polymerase II transcription subunit 10" evidence="2">
    <location>
        <begin position="20"/>
        <end position="331"/>
    </location>
</feature>
<accession>A0A6G1GXD4</accession>
<dbReference type="EMBL" id="ML977162">
    <property type="protein sequence ID" value="KAF1985430.1"/>
    <property type="molecule type" value="Genomic_DNA"/>
</dbReference>
<evidence type="ECO:0008006" key="5">
    <source>
        <dbReference type="Google" id="ProtNLM"/>
    </source>
</evidence>
<organism evidence="3 4">
    <name type="scientific">Aulographum hederae CBS 113979</name>
    <dbReference type="NCBI Taxonomy" id="1176131"/>
    <lineage>
        <taxon>Eukaryota</taxon>
        <taxon>Fungi</taxon>
        <taxon>Dikarya</taxon>
        <taxon>Ascomycota</taxon>
        <taxon>Pezizomycotina</taxon>
        <taxon>Dothideomycetes</taxon>
        <taxon>Pleosporomycetidae</taxon>
        <taxon>Aulographales</taxon>
        <taxon>Aulographaceae</taxon>
    </lineage>
</organism>
<feature type="region of interest" description="Disordered" evidence="1">
    <location>
        <begin position="197"/>
        <end position="291"/>
    </location>
</feature>
<feature type="compositionally biased region" description="Pro residues" evidence="1">
    <location>
        <begin position="36"/>
        <end position="45"/>
    </location>
</feature>
<dbReference type="Proteomes" id="UP000800041">
    <property type="component" value="Unassembled WGS sequence"/>
</dbReference>
<keyword evidence="4" id="KW-1185">Reference proteome</keyword>
<evidence type="ECO:0000313" key="4">
    <source>
        <dbReference type="Proteomes" id="UP000800041"/>
    </source>
</evidence>
<feature type="compositionally biased region" description="Low complexity" evidence="1">
    <location>
        <begin position="269"/>
        <end position="287"/>
    </location>
</feature>
<evidence type="ECO:0000313" key="3">
    <source>
        <dbReference type="EMBL" id="KAF1985430.1"/>
    </source>
</evidence>
<name>A0A6G1GXD4_9PEZI</name>
<protein>
    <recommendedName>
        <fullName evidence="5">Mediator of RNA polymerase II transcription subunit 10</fullName>
    </recommendedName>
</protein>
<feature type="region of interest" description="Disordered" evidence="1">
    <location>
        <begin position="19"/>
        <end position="61"/>
    </location>
</feature>
<feature type="compositionally biased region" description="Gly residues" evidence="1">
    <location>
        <begin position="46"/>
        <end position="57"/>
    </location>
</feature>
<evidence type="ECO:0000256" key="1">
    <source>
        <dbReference type="SAM" id="MobiDB-lite"/>
    </source>
</evidence>
<reference evidence="3" key="1">
    <citation type="journal article" date="2020" name="Stud. Mycol.">
        <title>101 Dothideomycetes genomes: a test case for predicting lifestyles and emergence of pathogens.</title>
        <authorList>
            <person name="Haridas S."/>
            <person name="Albert R."/>
            <person name="Binder M."/>
            <person name="Bloem J."/>
            <person name="Labutti K."/>
            <person name="Salamov A."/>
            <person name="Andreopoulos B."/>
            <person name="Baker S."/>
            <person name="Barry K."/>
            <person name="Bills G."/>
            <person name="Bluhm B."/>
            <person name="Cannon C."/>
            <person name="Castanera R."/>
            <person name="Culley D."/>
            <person name="Daum C."/>
            <person name="Ezra D."/>
            <person name="Gonzalez J."/>
            <person name="Henrissat B."/>
            <person name="Kuo A."/>
            <person name="Liang C."/>
            <person name="Lipzen A."/>
            <person name="Lutzoni F."/>
            <person name="Magnuson J."/>
            <person name="Mondo S."/>
            <person name="Nolan M."/>
            <person name="Ohm R."/>
            <person name="Pangilinan J."/>
            <person name="Park H.-J."/>
            <person name="Ramirez L."/>
            <person name="Alfaro M."/>
            <person name="Sun H."/>
            <person name="Tritt A."/>
            <person name="Yoshinaga Y."/>
            <person name="Zwiers L.-H."/>
            <person name="Turgeon B."/>
            <person name="Goodwin S."/>
            <person name="Spatafora J."/>
            <person name="Crous P."/>
            <person name="Grigoriev I."/>
        </authorList>
    </citation>
    <scope>NUCLEOTIDE SEQUENCE</scope>
    <source>
        <strain evidence="3">CBS 113979</strain>
    </source>
</reference>
<sequence>MRLPTLLTVATTMATLTSASIPSSLQSPTVDKRQTQPPPPPPPPGGGGGASPGGGGLSPQDQLLLAGLNEDIMSENAAVAAVDAMKAMLGSGIETTPALLNVTKDNLLTFISTSIRIRGNNQKAGSTTPNAQDVLPTLAELQQHQVEEYILANKLTGDPATDVQSLDRLRSSFLAGVSLNEAVMGKLKMAASGGGNGGGNAGGAGGEGEQGGAGQAGGGNGGGNAGGAGGEGQQGGGGQSGGGIGGGTTGGGAGTGAGTGGTGQGQGQGASPTAAAAESSSAADGEAPVQTQPLNSSAAILAKITVYKSLLSPFSSGPMLGAGFAVMFSFF</sequence>
<feature type="signal peptide" evidence="2">
    <location>
        <begin position="1"/>
        <end position="19"/>
    </location>
</feature>
<dbReference type="AlphaFoldDB" id="A0A6G1GXD4"/>
<evidence type="ECO:0000256" key="2">
    <source>
        <dbReference type="SAM" id="SignalP"/>
    </source>
</evidence>
<proteinExistence type="predicted"/>